<organism evidence="1 2">
    <name type="scientific">Corynebacterium diphtheriae</name>
    <dbReference type="NCBI Taxonomy" id="1717"/>
    <lineage>
        <taxon>Bacteria</taxon>
        <taxon>Bacillati</taxon>
        <taxon>Actinomycetota</taxon>
        <taxon>Actinomycetes</taxon>
        <taxon>Mycobacteriales</taxon>
        <taxon>Corynebacteriaceae</taxon>
        <taxon>Corynebacterium</taxon>
    </lineage>
</organism>
<gene>
    <name evidence="1" type="ORF">CIP107547_00163</name>
</gene>
<dbReference type="CDD" id="cd09731">
    <property type="entry name" value="Cse2_I-E"/>
    <property type="match status" value="1"/>
</dbReference>
<proteinExistence type="predicted"/>
<dbReference type="RefSeq" id="WP_016830429.1">
    <property type="nucleotide sequence ID" value="NZ_CP040520.1"/>
</dbReference>
<comment type="caution">
    <text evidence="1">The sequence shown here is derived from an EMBL/GenBank/DDBJ whole genome shotgun (WGS) entry which is preliminary data.</text>
</comment>
<dbReference type="AlphaFoldDB" id="A0A1X4LPC4"/>
<dbReference type="Gene3D" id="1.10.520.40">
    <property type="entry name" value="CRISPR-associated protein Cse2"/>
    <property type="match status" value="1"/>
</dbReference>
<dbReference type="Proteomes" id="UP000480222">
    <property type="component" value="Unassembled WGS sequence"/>
</dbReference>
<sequence>MAENKDALRAAVGATCHRLQEAYLGDRNSARHHSARATLAELRRGATVDIRKNPLGLEKVLFAMARDFSDRLVGHGDNPSPSEEAAFVALTLFGVHMQSATSPVHISQVSFASACGRLHSLGTSDSIKPRVDAMLLASQEQARLVHIRSLVTLLRANNIGFDYGLLARDLRALNDPKKRAGIQLRWGRDFAIGHFRNSNSTTNSTQTA</sequence>
<name>A0A1X4LPC4_CORDP</name>
<dbReference type="Pfam" id="PF09485">
    <property type="entry name" value="CRISPR_Cse2"/>
    <property type="match status" value="1"/>
</dbReference>
<dbReference type="NCBIfam" id="TIGR02548">
    <property type="entry name" value="casB_cse2"/>
    <property type="match status" value="1"/>
</dbReference>
<dbReference type="InterPro" id="IPR013382">
    <property type="entry name" value="CRISPR-assoc_prot_Cse2"/>
</dbReference>
<dbReference type="InterPro" id="IPR038287">
    <property type="entry name" value="Cse2_sf"/>
</dbReference>
<accession>A0A1X4LPC4</accession>
<evidence type="ECO:0000313" key="2">
    <source>
        <dbReference type="Proteomes" id="UP000480222"/>
    </source>
</evidence>
<protein>
    <submittedName>
        <fullName evidence="1">Type I-E CRISPR-associated protein Cse2/CasB</fullName>
    </submittedName>
</protein>
<reference evidence="1 2" key="1">
    <citation type="submission" date="2020-02" db="EMBL/GenBank/DDBJ databases">
        <authorList>
            <person name="Brisse S."/>
        </authorList>
    </citation>
    <scope>NUCLEOTIDE SEQUENCE [LARGE SCALE GENOMIC DNA]</scope>
    <source>
        <strain evidence="1">CIP107547</strain>
    </source>
</reference>
<evidence type="ECO:0000313" key="1">
    <source>
        <dbReference type="EMBL" id="CAB0579176.1"/>
    </source>
</evidence>
<dbReference type="EMBL" id="CADDAV010000001">
    <property type="protein sequence ID" value="CAB0579176.1"/>
    <property type="molecule type" value="Genomic_DNA"/>
</dbReference>